<evidence type="ECO:0000256" key="3">
    <source>
        <dbReference type="ARBA" id="ARBA00022448"/>
    </source>
</evidence>
<evidence type="ECO:0000256" key="16">
    <source>
        <dbReference type="PIRNR" id="PIRNR000345"/>
    </source>
</evidence>
<dbReference type="EC" id="1.14.19.1" evidence="16"/>
<dbReference type="GO" id="GO:0006636">
    <property type="term" value="P:unsaturated fatty acid biosynthetic process"/>
    <property type="evidence" value="ECO:0007669"/>
    <property type="project" value="UniProtKB-UniRule"/>
</dbReference>
<name>A0A9Q5HUJ9_SANBA</name>
<dbReference type="Pfam" id="PF00487">
    <property type="entry name" value="FA_desaturase"/>
    <property type="match status" value="1"/>
</dbReference>
<keyword evidence="10 18" id="KW-1133">Transmembrane helix</keyword>
<feature type="region of interest" description="Disordered" evidence="17">
    <location>
        <begin position="18"/>
        <end position="44"/>
    </location>
</feature>
<keyword evidence="7 16" id="KW-0479">Metal-binding</keyword>
<keyword evidence="11 16" id="KW-0560">Oxidoreductase</keyword>
<dbReference type="InterPro" id="IPR018506">
    <property type="entry name" value="Cyt_B5_heme-BS"/>
</dbReference>
<comment type="similarity">
    <text evidence="2 16">Belongs to the fatty acid desaturase type 1 family.</text>
</comment>
<dbReference type="Pfam" id="PF00173">
    <property type="entry name" value="Cyt-b5"/>
    <property type="match status" value="1"/>
</dbReference>
<proteinExistence type="inferred from homology"/>
<comment type="subcellular location">
    <subcellularLocation>
        <location evidence="1">Membrane</location>
        <topology evidence="1">Multi-pass membrane protein</topology>
    </subcellularLocation>
</comment>
<keyword evidence="14 18" id="KW-0472">Membrane</keyword>
<dbReference type="FunFam" id="3.10.120.10:FF:000004">
    <property type="entry name" value="Acyl-CoA desaturase"/>
    <property type="match status" value="1"/>
</dbReference>
<dbReference type="Gene3D" id="3.10.120.10">
    <property type="entry name" value="Cytochrome b5-like heme/steroid binding domain"/>
    <property type="match status" value="1"/>
</dbReference>
<evidence type="ECO:0000256" key="5">
    <source>
        <dbReference type="ARBA" id="ARBA00022617"/>
    </source>
</evidence>
<dbReference type="PROSITE" id="PS00476">
    <property type="entry name" value="FATTY_ACID_DESATUR_1"/>
    <property type="match status" value="1"/>
</dbReference>
<evidence type="ECO:0000256" key="17">
    <source>
        <dbReference type="SAM" id="MobiDB-lite"/>
    </source>
</evidence>
<evidence type="ECO:0000259" key="19">
    <source>
        <dbReference type="PROSITE" id="PS50255"/>
    </source>
</evidence>
<protein>
    <recommendedName>
        <fullName evidence="16">Acyl-CoA desaturase</fullName>
        <ecNumber evidence="16">1.14.19.1</ecNumber>
    </recommendedName>
</protein>
<comment type="catalytic activity">
    <reaction evidence="16">
        <text>octadecanoyl-CoA + 2 Fe(II)-[cytochrome b5] + O2 + 2 H(+) = (9Z)-octadecenoyl-CoA + 2 Fe(III)-[cytochrome b5] + 2 H2O</text>
        <dbReference type="Rhea" id="RHEA:19721"/>
        <dbReference type="Rhea" id="RHEA-COMP:10438"/>
        <dbReference type="Rhea" id="RHEA-COMP:10439"/>
        <dbReference type="ChEBI" id="CHEBI:15377"/>
        <dbReference type="ChEBI" id="CHEBI:15378"/>
        <dbReference type="ChEBI" id="CHEBI:15379"/>
        <dbReference type="ChEBI" id="CHEBI:29033"/>
        <dbReference type="ChEBI" id="CHEBI:29034"/>
        <dbReference type="ChEBI" id="CHEBI:57387"/>
        <dbReference type="ChEBI" id="CHEBI:57394"/>
        <dbReference type="EC" id="1.14.19.1"/>
    </reaction>
</comment>
<dbReference type="CDD" id="cd03505">
    <property type="entry name" value="Delta9-FADS-like"/>
    <property type="match status" value="1"/>
</dbReference>
<feature type="transmembrane region" description="Helical" evidence="18">
    <location>
        <begin position="196"/>
        <end position="217"/>
    </location>
</feature>
<dbReference type="SMART" id="SM01117">
    <property type="entry name" value="Cyt-b5"/>
    <property type="match status" value="1"/>
</dbReference>
<evidence type="ECO:0000256" key="9">
    <source>
        <dbReference type="ARBA" id="ARBA00022982"/>
    </source>
</evidence>
<evidence type="ECO:0000256" key="1">
    <source>
        <dbReference type="ARBA" id="ARBA00004141"/>
    </source>
</evidence>
<dbReference type="InterPro" id="IPR015876">
    <property type="entry name" value="Acyl-CoA_DS"/>
</dbReference>
<dbReference type="InterPro" id="IPR036400">
    <property type="entry name" value="Cyt_B5-like_heme/steroid_sf"/>
</dbReference>
<gene>
    <name evidence="20" type="ORF">A7U60_g6854</name>
</gene>
<keyword evidence="8 16" id="KW-0276">Fatty acid metabolism</keyword>
<keyword evidence="9 16" id="KW-0249">Electron transport</keyword>
<dbReference type="GO" id="GO:0004768">
    <property type="term" value="F:stearoyl-CoA 9-desaturase activity"/>
    <property type="evidence" value="ECO:0007669"/>
    <property type="project" value="UniProtKB-UniRule"/>
</dbReference>
<keyword evidence="12 16" id="KW-0408">Iron</keyword>
<evidence type="ECO:0000256" key="10">
    <source>
        <dbReference type="ARBA" id="ARBA00022989"/>
    </source>
</evidence>
<dbReference type="InterPro" id="IPR009160">
    <property type="entry name" value="Acyl-CoA_deSatase_haem/ster-bd"/>
</dbReference>
<keyword evidence="21" id="KW-1185">Reference proteome</keyword>
<evidence type="ECO:0000256" key="13">
    <source>
        <dbReference type="ARBA" id="ARBA00023098"/>
    </source>
</evidence>
<dbReference type="PRINTS" id="PR00363">
    <property type="entry name" value="CYTOCHROMEB5"/>
</dbReference>
<dbReference type="Proteomes" id="UP000757232">
    <property type="component" value="Unassembled WGS sequence"/>
</dbReference>
<evidence type="ECO:0000256" key="12">
    <source>
        <dbReference type="ARBA" id="ARBA00023004"/>
    </source>
</evidence>
<evidence type="ECO:0000256" key="15">
    <source>
        <dbReference type="ARBA" id="ARBA00023160"/>
    </source>
</evidence>
<dbReference type="GO" id="GO:0020037">
    <property type="term" value="F:heme binding"/>
    <property type="evidence" value="ECO:0007669"/>
    <property type="project" value="InterPro"/>
</dbReference>
<evidence type="ECO:0000256" key="8">
    <source>
        <dbReference type="ARBA" id="ARBA00022832"/>
    </source>
</evidence>
<feature type="transmembrane region" description="Helical" evidence="18">
    <location>
        <begin position="117"/>
        <end position="137"/>
    </location>
</feature>
<evidence type="ECO:0000313" key="21">
    <source>
        <dbReference type="Proteomes" id="UP000757232"/>
    </source>
</evidence>
<feature type="domain" description="Cytochrome b5 heme-binding" evidence="19">
    <location>
        <begin position="356"/>
        <end position="427"/>
    </location>
</feature>
<feature type="transmembrane region" description="Helical" evidence="18">
    <location>
        <begin position="57"/>
        <end position="75"/>
    </location>
</feature>
<evidence type="ECO:0000256" key="6">
    <source>
        <dbReference type="ARBA" id="ARBA00022692"/>
    </source>
</evidence>
<dbReference type="AlphaFoldDB" id="A0A9Q5HUJ9"/>
<keyword evidence="15 16" id="KW-0275">Fatty acid biosynthesis</keyword>
<keyword evidence="4 16" id="KW-0444">Lipid biosynthesis</keyword>
<dbReference type="EMBL" id="LNZH02000204">
    <property type="protein sequence ID" value="OCB86263.1"/>
    <property type="molecule type" value="Genomic_DNA"/>
</dbReference>
<keyword evidence="3 16" id="KW-0813">Transport</keyword>
<dbReference type="PANTHER" id="PTHR11351">
    <property type="entry name" value="ACYL-COA DESATURASE"/>
    <property type="match status" value="1"/>
</dbReference>
<keyword evidence="5 16" id="KW-0349">Heme</keyword>
<evidence type="ECO:0000313" key="20">
    <source>
        <dbReference type="EMBL" id="OCB86263.1"/>
    </source>
</evidence>
<evidence type="ECO:0000256" key="11">
    <source>
        <dbReference type="ARBA" id="ARBA00023002"/>
    </source>
</evidence>
<evidence type="ECO:0000256" key="2">
    <source>
        <dbReference type="ARBA" id="ARBA00009295"/>
    </source>
</evidence>
<dbReference type="SUPFAM" id="SSF55856">
    <property type="entry name" value="Cytochrome b5-like heme/steroid binding domain"/>
    <property type="match status" value="1"/>
</dbReference>
<organism evidence="20 21">
    <name type="scientific">Sanghuangporus baumii</name>
    <name type="common">Phellinus baumii</name>
    <dbReference type="NCBI Taxonomy" id="108892"/>
    <lineage>
        <taxon>Eukaryota</taxon>
        <taxon>Fungi</taxon>
        <taxon>Dikarya</taxon>
        <taxon>Basidiomycota</taxon>
        <taxon>Agaricomycotina</taxon>
        <taxon>Agaricomycetes</taxon>
        <taxon>Hymenochaetales</taxon>
        <taxon>Hymenochaetaceae</taxon>
        <taxon>Sanghuangporus</taxon>
    </lineage>
</organism>
<evidence type="ECO:0000256" key="7">
    <source>
        <dbReference type="ARBA" id="ARBA00022723"/>
    </source>
</evidence>
<feature type="transmembrane region" description="Helical" evidence="18">
    <location>
        <begin position="82"/>
        <end position="105"/>
    </location>
</feature>
<keyword evidence="13 16" id="KW-0443">Lipid metabolism</keyword>
<sequence length="454" mass="51488">MPARTLSKTATTTGSILLPSRQKPSAETHSRPSTPSLHATASRPGATLKKLTSEIRWFNLGVVTITPLLSIYGLCTTKLCKATIVLAFLCYVVNMFAITAGYHRLWSHRSYKASIPLQYFLAIAGAGAVQGAIRWWARNHRSHHRYTDTDLDPYDARKGFWYTHIGWMLVKPKITPGRCDVRDLSQNKVVQWQRKYYFPLALVTGILVPWFIPGYFWGDWRGGLFIAGFARITMTHHSVFCVNSLAHWLGDSPYDDKHTPRDHLLTAILTLGEGYHNFHHQFPMDYRNAVKWYQYDPTKWMIWALAHLRLASHLQRFPENEIRKGQLAMSLKKLKVEQDSISWPTKSDDLPVISWESFKEESRTRSLVLVAGFIHDVSEFVDRHPGGRELLEKSLGTDCTASFFGGVYEHSNAAHNLLSTMRVGALHGGLEQVDPNAIAPGQRLYIAESVASTR</sequence>
<dbReference type="GO" id="GO:0005506">
    <property type="term" value="F:iron ion binding"/>
    <property type="evidence" value="ECO:0007669"/>
    <property type="project" value="TreeGrafter"/>
</dbReference>
<evidence type="ECO:0000256" key="14">
    <source>
        <dbReference type="ARBA" id="ARBA00023136"/>
    </source>
</evidence>
<comment type="function">
    <text evidence="16">Stearoyl-CoA desaturase that utilizes O(2) and electrons from reduced cytochrome b5 to introduce the first double bond into saturated fatty acyl-CoA substrates.</text>
</comment>
<comment type="cofactor">
    <cofactor evidence="16">
        <name>Fe(2+)</name>
        <dbReference type="ChEBI" id="CHEBI:29033"/>
    </cofactor>
    <text evidence="16">Expected to bind 2 Fe(2+) ions per subunit.</text>
</comment>
<dbReference type="PANTHER" id="PTHR11351:SF31">
    <property type="entry name" value="DESATURASE 1, ISOFORM A-RELATED"/>
    <property type="match status" value="1"/>
</dbReference>
<dbReference type="PROSITE" id="PS50255">
    <property type="entry name" value="CYTOCHROME_B5_2"/>
    <property type="match status" value="1"/>
</dbReference>
<dbReference type="PRINTS" id="PR00075">
    <property type="entry name" value="FACDDSATRASE"/>
</dbReference>
<comment type="caution">
    <text evidence="20">The sequence shown here is derived from an EMBL/GenBank/DDBJ whole genome shotgun (WGS) entry which is preliminary data.</text>
</comment>
<accession>A0A9Q5HUJ9</accession>
<dbReference type="PIRSF" id="PIRSF000345">
    <property type="entry name" value="OLE1"/>
    <property type="match status" value="1"/>
</dbReference>
<evidence type="ECO:0000256" key="4">
    <source>
        <dbReference type="ARBA" id="ARBA00022516"/>
    </source>
</evidence>
<dbReference type="PROSITE" id="PS00191">
    <property type="entry name" value="CYTOCHROME_B5_1"/>
    <property type="match status" value="1"/>
</dbReference>
<dbReference type="OrthoDB" id="10260134at2759"/>
<dbReference type="GO" id="GO:0005789">
    <property type="term" value="C:endoplasmic reticulum membrane"/>
    <property type="evidence" value="ECO:0007669"/>
    <property type="project" value="TreeGrafter"/>
</dbReference>
<dbReference type="InterPro" id="IPR001522">
    <property type="entry name" value="FADS-1_CS"/>
</dbReference>
<evidence type="ECO:0000256" key="18">
    <source>
        <dbReference type="SAM" id="Phobius"/>
    </source>
</evidence>
<dbReference type="InterPro" id="IPR005804">
    <property type="entry name" value="FA_desaturase_dom"/>
</dbReference>
<keyword evidence="6 18" id="KW-0812">Transmembrane</keyword>
<reference evidence="20" key="1">
    <citation type="submission" date="2016-06" db="EMBL/GenBank/DDBJ databases">
        <title>Draft Genome sequence of the fungus Inonotus baumii.</title>
        <authorList>
            <person name="Zhu H."/>
            <person name="Lin W."/>
        </authorList>
    </citation>
    <scope>NUCLEOTIDE SEQUENCE</scope>
    <source>
        <strain evidence="20">821</strain>
    </source>
</reference>
<dbReference type="InterPro" id="IPR001199">
    <property type="entry name" value="Cyt_B5-like_heme/steroid-bd"/>
</dbReference>